<keyword evidence="8" id="KW-1185">Reference proteome</keyword>
<evidence type="ECO:0000256" key="4">
    <source>
        <dbReference type="ARBA" id="ARBA00035177"/>
    </source>
</evidence>
<dbReference type="HAMAP" id="MF_00391">
    <property type="entry name" value="Ribosomal_bL34"/>
    <property type="match status" value="1"/>
</dbReference>
<gene>
    <name evidence="5" type="primary">rpmH</name>
    <name evidence="7" type="ORF">BKA23_2702</name>
</gene>
<protein>
    <recommendedName>
        <fullName evidence="4 5">Large ribosomal subunit protein bL34</fullName>
    </recommendedName>
</protein>
<dbReference type="PROSITE" id="PS00784">
    <property type="entry name" value="RIBOSOMAL_L34"/>
    <property type="match status" value="1"/>
</dbReference>
<evidence type="ECO:0000256" key="5">
    <source>
        <dbReference type="HAMAP-Rule" id="MF_00391"/>
    </source>
</evidence>
<dbReference type="GO" id="GO:0006412">
    <property type="term" value="P:translation"/>
    <property type="evidence" value="ECO:0007669"/>
    <property type="project" value="UniProtKB-UniRule"/>
</dbReference>
<dbReference type="AlphaFoldDB" id="A0A561E401"/>
<comment type="caution">
    <text evidence="7">The sequence shown here is derived from an EMBL/GenBank/DDBJ whole genome shotgun (WGS) entry which is preliminary data.</text>
</comment>
<dbReference type="GO" id="GO:1990904">
    <property type="term" value="C:ribonucleoprotein complex"/>
    <property type="evidence" value="ECO:0007669"/>
    <property type="project" value="UniProtKB-KW"/>
</dbReference>
<dbReference type="PANTHER" id="PTHR14503">
    <property type="entry name" value="MITOCHONDRIAL RIBOSOMAL PROTEIN 34 FAMILY MEMBER"/>
    <property type="match status" value="1"/>
</dbReference>
<name>A0A561E401_9MICO</name>
<sequence length="75" mass="8493">MVDSRDRGSQGEDTDLHDRAIPPGQFDGDNVSKRTFQPNTRRRAKTHGFRLRMRTRAGRSILSARRAKGRAKISA</sequence>
<dbReference type="Proteomes" id="UP000318297">
    <property type="component" value="Unassembled WGS sequence"/>
</dbReference>
<reference evidence="7 8" key="1">
    <citation type="submission" date="2019-06" db="EMBL/GenBank/DDBJ databases">
        <title>Sequencing the genomes of 1000 actinobacteria strains.</title>
        <authorList>
            <person name="Klenk H.-P."/>
        </authorList>
    </citation>
    <scope>NUCLEOTIDE SEQUENCE [LARGE SCALE GENOMIC DNA]</scope>
    <source>
        <strain evidence="7 8">DSM 19560</strain>
    </source>
</reference>
<dbReference type="InterPro" id="IPR020939">
    <property type="entry name" value="Ribosomal_bL34_CS"/>
</dbReference>
<dbReference type="Pfam" id="PF00468">
    <property type="entry name" value="Ribosomal_L34"/>
    <property type="match status" value="1"/>
</dbReference>
<dbReference type="EMBL" id="VIVQ01000002">
    <property type="protein sequence ID" value="TWE10345.1"/>
    <property type="molecule type" value="Genomic_DNA"/>
</dbReference>
<proteinExistence type="inferred from homology"/>
<keyword evidence="2 5" id="KW-0689">Ribosomal protein</keyword>
<dbReference type="FunFam" id="1.10.287.3980:FF:000001">
    <property type="entry name" value="Mitochondrial ribosomal protein L34"/>
    <property type="match status" value="1"/>
</dbReference>
<comment type="similarity">
    <text evidence="1 5">Belongs to the bacterial ribosomal protein bL34 family.</text>
</comment>
<evidence type="ECO:0000256" key="6">
    <source>
        <dbReference type="SAM" id="MobiDB-lite"/>
    </source>
</evidence>
<evidence type="ECO:0000313" key="7">
    <source>
        <dbReference type="EMBL" id="TWE10345.1"/>
    </source>
</evidence>
<feature type="compositionally biased region" description="Basic and acidic residues" evidence="6">
    <location>
        <begin position="1"/>
        <end position="20"/>
    </location>
</feature>
<evidence type="ECO:0000256" key="3">
    <source>
        <dbReference type="ARBA" id="ARBA00023274"/>
    </source>
</evidence>
<evidence type="ECO:0000256" key="1">
    <source>
        <dbReference type="ARBA" id="ARBA00010111"/>
    </source>
</evidence>
<dbReference type="NCBIfam" id="TIGR01030">
    <property type="entry name" value="rpmH_bact"/>
    <property type="match status" value="1"/>
</dbReference>
<organism evidence="7 8">
    <name type="scientific">Rudaeicoccus suwonensis</name>
    <dbReference type="NCBI Taxonomy" id="657409"/>
    <lineage>
        <taxon>Bacteria</taxon>
        <taxon>Bacillati</taxon>
        <taxon>Actinomycetota</taxon>
        <taxon>Actinomycetes</taxon>
        <taxon>Micrococcales</taxon>
        <taxon>Dermacoccaceae</taxon>
        <taxon>Rudaeicoccus</taxon>
    </lineage>
</organism>
<evidence type="ECO:0000256" key="2">
    <source>
        <dbReference type="ARBA" id="ARBA00022980"/>
    </source>
</evidence>
<feature type="region of interest" description="Disordered" evidence="6">
    <location>
        <begin position="1"/>
        <end position="47"/>
    </location>
</feature>
<dbReference type="GO" id="GO:0005840">
    <property type="term" value="C:ribosome"/>
    <property type="evidence" value="ECO:0007669"/>
    <property type="project" value="UniProtKB-KW"/>
</dbReference>
<keyword evidence="3 5" id="KW-0687">Ribonucleoprotein</keyword>
<accession>A0A561E401</accession>
<dbReference type="InterPro" id="IPR000271">
    <property type="entry name" value="Ribosomal_bL34"/>
</dbReference>
<dbReference type="PANTHER" id="PTHR14503:SF4">
    <property type="entry name" value="LARGE RIBOSOMAL SUBUNIT PROTEIN BL34M"/>
    <property type="match status" value="1"/>
</dbReference>
<evidence type="ECO:0000313" key="8">
    <source>
        <dbReference type="Proteomes" id="UP000318297"/>
    </source>
</evidence>
<dbReference type="GO" id="GO:0003735">
    <property type="term" value="F:structural constituent of ribosome"/>
    <property type="evidence" value="ECO:0007669"/>
    <property type="project" value="InterPro"/>
</dbReference>
<dbReference type="Gene3D" id="1.10.287.3980">
    <property type="match status" value="1"/>
</dbReference>